<proteinExistence type="predicted"/>
<protein>
    <submittedName>
        <fullName evidence="1">Uncharacterized protein</fullName>
    </submittedName>
</protein>
<evidence type="ECO:0000313" key="1">
    <source>
        <dbReference type="EMBL" id="KAJ6030491.1"/>
    </source>
</evidence>
<comment type="caution">
    <text evidence="1">The sequence shown here is derived from an EMBL/GenBank/DDBJ whole genome shotgun (WGS) entry which is preliminary data.</text>
</comment>
<gene>
    <name evidence="1" type="ORF">N7460_010757</name>
</gene>
<reference evidence="1" key="1">
    <citation type="journal article" date="2023" name="IMA Fungus">
        <title>Comparative genomic study of the Penicillium genus elucidates a diverse pangenome and 15 lateral gene transfer events.</title>
        <authorList>
            <person name="Petersen C."/>
            <person name="Sorensen T."/>
            <person name="Nielsen M.R."/>
            <person name="Sondergaard T.E."/>
            <person name="Sorensen J.L."/>
            <person name="Fitzpatrick D.A."/>
            <person name="Frisvad J.C."/>
            <person name="Nielsen K.L."/>
        </authorList>
    </citation>
    <scope>NUCLEOTIDE SEQUENCE</scope>
    <source>
        <strain evidence="1">IBT 15450</strain>
    </source>
</reference>
<name>A0AAD6N515_PENCN</name>
<organism evidence="1 2">
    <name type="scientific">Penicillium canescens</name>
    <dbReference type="NCBI Taxonomy" id="5083"/>
    <lineage>
        <taxon>Eukaryota</taxon>
        <taxon>Fungi</taxon>
        <taxon>Dikarya</taxon>
        <taxon>Ascomycota</taxon>
        <taxon>Pezizomycotina</taxon>
        <taxon>Eurotiomycetes</taxon>
        <taxon>Eurotiomycetidae</taxon>
        <taxon>Eurotiales</taxon>
        <taxon>Aspergillaceae</taxon>
        <taxon>Penicillium</taxon>
    </lineage>
</organism>
<evidence type="ECO:0000313" key="2">
    <source>
        <dbReference type="Proteomes" id="UP001219568"/>
    </source>
</evidence>
<sequence>MSAPPNLGQDVLEMNETYEDSDNGFYFAGTLMVYRMNGNLYHAKLKARYSSPSNVNTNDLENIIQIPISAYNPTFSAEFTLAPETLPTNSFVKTPD</sequence>
<dbReference type="EMBL" id="JAQJZL010000014">
    <property type="protein sequence ID" value="KAJ6030491.1"/>
    <property type="molecule type" value="Genomic_DNA"/>
</dbReference>
<dbReference type="AlphaFoldDB" id="A0AAD6N515"/>
<reference evidence="1" key="2">
    <citation type="submission" date="2023-01" db="EMBL/GenBank/DDBJ databases">
        <authorList>
            <person name="Petersen C."/>
        </authorList>
    </citation>
    <scope>NUCLEOTIDE SEQUENCE</scope>
    <source>
        <strain evidence="1">IBT 15450</strain>
    </source>
</reference>
<keyword evidence="2" id="KW-1185">Reference proteome</keyword>
<accession>A0AAD6N515</accession>
<dbReference type="Proteomes" id="UP001219568">
    <property type="component" value="Unassembled WGS sequence"/>
</dbReference>